<sequence length="277" mass="28905">MADSAADGPLESAIRSTVADAAIARNAAAQEVDLEALNAGAEVQVDLLNPAADSEETGQRKLVAFGLSLVFYLVSMIFGMQIAQSVVTEKESRVVEILAAAIPTRALLWGKIAGNTLLALGQVVILVGGGLAIFALLGNDTLLAGVGPAMAWFVAFFALGFIALAALWSAAGALASRVQDVASTTMPLQMVLLVGYMLGAFTDGLALDIASQVPVFSAMVMPGRLAYDDVALWEILLSLALNAVAAVLLVRLGARIYDANLMQTSRKIGFGEALRRR</sequence>
<dbReference type="InterPro" id="IPR013525">
    <property type="entry name" value="ABC2_TM"/>
</dbReference>
<keyword evidence="2 5" id="KW-0812">Transmembrane</keyword>
<dbReference type="GO" id="GO:0016020">
    <property type="term" value="C:membrane"/>
    <property type="evidence" value="ECO:0007669"/>
    <property type="project" value="UniProtKB-SubCell"/>
</dbReference>
<dbReference type="AlphaFoldDB" id="A0A6J4N5E1"/>
<dbReference type="GO" id="GO:0140359">
    <property type="term" value="F:ABC-type transporter activity"/>
    <property type="evidence" value="ECO:0007669"/>
    <property type="project" value="InterPro"/>
</dbReference>
<gene>
    <name evidence="7" type="ORF">AVDCRST_MAG60-303</name>
</gene>
<feature type="transmembrane region" description="Helical" evidence="5">
    <location>
        <begin position="149"/>
        <end position="176"/>
    </location>
</feature>
<evidence type="ECO:0000256" key="4">
    <source>
        <dbReference type="ARBA" id="ARBA00023136"/>
    </source>
</evidence>
<feature type="transmembrane region" description="Helical" evidence="5">
    <location>
        <begin position="62"/>
        <end position="83"/>
    </location>
</feature>
<name>A0A6J4N5E1_9ACTN</name>
<evidence type="ECO:0000313" key="7">
    <source>
        <dbReference type="EMBL" id="CAA9373682.1"/>
    </source>
</evidence>
<feature type="transmembrane region" description="Helical" evidence="5">
    <location>
        <begin position="188"/>
        <end position="210"/>
    </location>
</feature>
<evidence type="ECO:0000256" key="5">
    <source>
        <dbReference type="SAM" id="Phobius"/>
    </source>
</evidence>
<dbReference type="EMBL" id="CADCUN010000031">
    <property type="protein sequence ID" value="CAA9373682.1"/>
    <property type="molecule type" value="Genomic_DNA"/>
</dbReference>
<organism evidence="7">
    <name type="scientific">uncultured Nocardioides sp</name>
    <dbReference type="NCBI Taxonomy" id="198441"/>
    <lineage>
        <taxon>Bacteria</taxon>
        <taxon>Bacillati</taxon>
        <taxon>Actinomycetota</taxon>
        <taxon>Actinomycetes</taxon>
        <taxon>Propionibacteriales</taxon>
        <taxon>Nocardioidaceae</taxon>
        <taxon>Nocardioides</taxon>
        <taxon>environmental samples</taxon>
    </lineage>
</organism>
<comment type="subcellular location">
    <subcellularLocation>
        <location evidence="1">Membrane</location>
        <topology evidence="1">Multi-pass membrane protein</topology>
    </subcellularLocation>
</comment>
<protein>
    <recommendedName>
        <fullName evidence="6">ABC-2 type transporter transmembrane domain-containing protein</fullName>
    </recommendedName>
</protein>
<keyword evidence="3 5" id="KW-1133">Transmembrane helix</keyword>
<feature type="transmembrane region" description="Helical" evidence="5">
    <location>
        <begin position="117"/>
        <end position="137"/>
    </location>
</feature>
<reference evidence="7" key="1">
    <citation type="submission" date="2020-02" db="EMBL/GenBank/DDBJ databases">
        <authorList>
            <person name="Meier V. D."/>
        </authorList>
    </citation>
    <scope>NUCLEOTIDE SEQUENCE</scope>
    <source>
        <strain evidence="7">AVDCRST_MAG60</strain>
    </source>
</reference>
<evidence type="ECO:0000259" key="6">
    <source>
        <dbReference type="Pfam" id="PF12698"/>
    </source>
</evidence>
<evidence type="ECO:0000256" key="1">
    <source>
        <dbReference type="ARBA" id="ARBA00004141"/>
    </source>
</evidence>
<evidence type="ECO:0000256" key="3">
    <source>
        <dbReference type="ARBA" id="ARBA00022989"/>
    </source>
</evidence>
<accession>A0A6J4N5E1</accession>
<proteinExistence type="predicted"/>
<evidence type="ECO:0000256" key="2">
    <source>
        <dbReference type="ARBA" id="ARBA00022692"/>
    </source>
</evidence>
<feature type="transmembrane region" description="Helical" evidence="5">
    <location>
        <begin position="230"/>
        <end position="252"/>
    </location>
</feature>
<keyword evidence="4 5" id="KW-0472">Membrane</keyword>
<dbReference type="Pfam" id="PF12698">
    <property type="entry name" value="ABC2_membrane_3"/>
    <property type="match status" value="1"/>
</dbReference>
<feature type="domain" description="ABC-2 type transporter transmembrane" evidence="6">
    <location>
        <begin position="13"/>
        <end position="253"/>
    </location>
</feature>